<sequence length="164" mass="18616">MNENILKVIKPLLGKKCCRIKVGSYKSLSLGFGEKTYHNDPRLNDDYYGEWEAGCFYCAWRIMRGDNILYGADDSIEYLEKLNVDAIDMGKLISLEQLSNIDVRLKFDSGIVVDFFATISDTDEYFHIFCPDHIYVELAAGGKWSIGGSNKPFNQSEDTDKNSV</sequence>
<dbReference type="AlphaFoldDB" id="A0A401FSP9"/>
<evidence type="ECO:0000313" key="1">
    <source>
        <dbReference type="EMBL" id="GBC59970.1"/>
    </source>
</evidence>
<reference evidence="2" key="2">
    <citation type="submission" date="2019-01" db="EMBL/GenBank/DDBJ databases">
        <title>Genome sequence of Desulfonema ishimotonii strain Tokyo 01.</title>
        <authorList>
            <person name="Fukui M."/>
        </authorList>
    </citation>
    <scope>NUCLEOTIDE SEQUENCE [LARGE SCALE GENOMIC DNA]</scope>
    <source>
        <strain evidence="2">Tokyo 01</strain>
    </source>
</reference>
<reference evidence="2" key="1">
    <citation type="submission" date="2017-11" db="EMBL/GenBank/DDBJ databases">
        <authorList>
            <person name="Watanabe M."/>
            <person name="Kojima H."/>
        </authorList>
    </citation>
    <scope>NUCLEOTIDE SEQUENCE [LARGE SCALE GENOMIC DNA]</scope>
    <source>
        <strain evidence="2">Tokyo 01</strain>
    </source>
</reference>
<accession>A0A401FSP9</accession>
<evidence type="ECO:0000313" key="2">
    <source>
        <dbReference type="Proteomes" id="UP000288096"/>
    </source>
</evidence>
<organism evidence="1 2">
    <name type="scientific">Desulfonema ishimotonii</name>
    <dbReference type="NCBI Taxonomy" id="45657"/>
    <lineage>
        <taxon>Bacteria</taxon>
        <taxon>Pseudomonadati</taxon>
        <taxon>Thermodesulfobacteriota</taxon>
        <taxon>Desulfobacteria</taxon>
        <taxon>Desulfobacterales</taxon>
        <taxon>Desulfococcaceae</taxon>
        <taxon>Desulfonema</taxon>
    </lineage>
</organism>
<dbReference type="EMBL" id="BEXT01000001">
    <property type="protein sequence ID" value="GBC59970.1"/>
    <property type="molecule type" value="Genomic_DNA"/>
</dbReference>
<gene>
    <name evidence="1" type="ORF">DENIS_0912</name>
</gene>
<comment type="caution">
    <text evidence="1">The sequence shown here is derived from an EMBL/GenBank/DDBJ whole genome shotgun (WGS) entry which is preliminary data.</text>
</comment>
<dbReference type="Proteomes" id="UP000288096">
    <property type="component" value="Unassembled WGS sequence"/>
</dbReference>
<dbReference type="OrthoDB" id="7064910at2"/>
<name>A0A401FSP9_9BACT</name>
<dbReference type="RefSeq" id="WP_124327431.1">
    <property type="nucleotide sequence ID" value="NZ_BEXT01000001.1"/>
</dbReference>
<keyword evidence="2" id="KW-1185">Reference proteome</keyword>
<protein>
    <submittedName>
        <fullName evidence="1">Uncharacterized protein</fullName>
    </submittedName>
</protein>
<proteinExistence type="predicted"/>